<dbReference type="Proteomes" id="UP000317839">
    <property type="component" value="Unassembled WGS sequence"/>
</dbReference>
<evidence type="ECO:0000256" key="4">
    <source>
        <dbReference type="ARBA" id="ARBA00022989"/>
    </source>
</evidence>
<feature type="transmembrane region" description="Helical" evidence="6">
    <location>
        <begin position="334"/>
        <end position="358"/>
    </location>
</feature>
<evidence type="ECO:0000256" key="3">
    <source>
        <dbReference type="ARBA" id="ARBA00022692"/>
    </source>
</evidence>
<reference evidence="8 9" key="1">
    <citation type="submission" date="2019-06" db="EMBL/GenBank/DDBJ databases">
        <title>Draft genome of Aliikangiella marina GYP-15.</title>
        <authorList>
            <person name="Wang G."/>
        </authorList>
    </citation>
    <scope>NUCLEOTIDE SEQUENCE [LARGE SCALE GENOMIC DNA]</scope>
    <source>
        <strain evidence="8 9">GYP-15</strain>
    </source>
</reference>
<dbReference type="GO" id="GO:0022857">
    <property type="term" value="F:transmembrane transporter activity"/>
    <property type="evidence" value="ECO:0007669"/>
    <property type="project" value="InterPro"/>
</dbReference>
<feature type="transmembrane region" description="Helical" evidence="6">
    <location>
        <begin position="26"/>
        <end position="48"/>
    </location>
</feature>
<evidence type="ECO:0000313" key="8">
    <source>
        <dbReference type="EMBL" id="TQV75519.1"/>
    </source>
</evidence>
<dbReference type="InterPro" id="IPR004752">
    <property type="entry name" value="AmpG_permease/AT-1"/>
</dbReference>
<feature type="transmembrane region" description="Helical" evidence="6">
    <location>
        <begin position="240"/>
        <end position="258"/>
    </location>
</feature>
<feature type="transmembrane region" description="Helical" evidence="6">
    <location>
        <begin position="200"/>
        <end position="219"/>
    </location>
</feature>
<evidence type="ECO:0000256" key="1">
    <source>
        <dbReference type="ARBA" id="ARBA00004141"/>
    </source>
</evidence>
<comment type="subcellular location">
    <subcellularLocation>
        <location evidence="1">Membrane</location>
        <topology evidence="1">Multi-pass membrane protein</topology>
    </subcellularLocation>
</comment>
<dbReference type="InterPro" id="IPR020846">
    <property type="entry name" value="MFS_dom"/>
</dbReference>
<dbReference type="InterPro" id="IPR011701">
    <property type="entry name" value="MFS"/>
</dbReference>
<feature type="transmembrane region" description="Helical" evidence="6">
    <location>
        <begin position="370"/>
        <end position="392"/>
    </location>
</feature>
<evidence type="ECO:0000313" key="9">
    <source>
        <dbReference type="Proteomes" id="UP000317839"/>
    </source>
</evidence>
<keyword evidence="2" id="KW-0813">Transport</keyword>
<feature type="transmembrane region" description="Helical" evidence="6">
    <location>
        <begin position="60"/>
        <end position="83"/>
    </location>
</feature>
<dbReference type="InterPro" id="IPR036259">
    <property type="entry name" value="MFS_trans_sf"/>
</dbReference>
<dbReference type="GO" id="GO:0016020">
    <property type="term" value="C:membrane"/>
    <property type="evidence" value="ECO:0007669"/>
    <property type="project" value="UniProtKB-SubCell"/>
</dbReference>
<feature type="transmembrane region" description="Helical" evidence="6">
    <location>
        <begin position="399"/>
        <end position="420"/>
    </location>
</feature>
<feature type="transmembrane region" description="Helical" evidence="6">
    <location>
        <begin position="278"/>
        <end position="302"/>
    </location>
</feature>
<dbReference type="NCBIfam" id="TIGR00901">
    <property type="entry name" value="2A0125"/>
    <property type="match status" value="1"/>
</dbReference>
<organism evidence="8 9">
    <name type="scientific">Aliikangiella marina</name>
    <dbReference type="NCBI Taxonomy" id="1712262"/>
    <lineage>
        <taxon>Bacteria</taxon>
        <taxon>Pseudomonadati</taxon>
        <taxon>Pseudomonadota</taxon>
        <taxon>Gammaproteobacteria</taxon>
        <taxon>Oceanospirillales</taxon>
        <taxon>Pleioneaceae</taxon>
        <taxon>Aliikangiella</taxon>
    </lineage>
</organism>
<dbReference type="OrthoDB" id="9787815at2"/>
<evidence type="ECO:0000259" key="7">
    <source>
        <dbReference type="PROSITE" id="PS50850"/>
    </source>
</evidence>
<dbReference type="RefSeq" id="WP_142942133.1">
    <property type="nucleotide sequence ID" value="NZ_VIKR01000002.1"/>
</dbReference>
<feature type="transmembrane region" description="Helical" evidence="6">
    <location>
        <begin position="426"/>
        <end position="450"/>
    </location>
</feature>
<dbReference type="Pfam" id="PF07690">
    <property type="entry name" value="MFS_1"/>
    <property type="match status" value="2"/>
</dbReference>
<feature type="transmembrane region" description="Helical" evidence="6">
    <location>
        <begin position="492"/>
        <end position="510"/>
    </location>
</feature>
<feature type="transmembrane region" description="Helical" evidence="6">
    <location>
        <begin position="168"/>
        <end position="188"/>
    </location>
</feature>
<proteinExistence type="predicted"/>
<gene>
    <name evidence="8" type="ORF">FLL45_11430</name>
</gene>
<comment type="caution">
    <text evidence="8">The sequence shown here is derived from an EMBL/GenBank/DDBJ whole genome shotgun (WGS) entry which is preliminary data.</text>
</comment>
<dbReference type="PANTHER" id="PTHR12778">
    <property type="entry name" value="SOLUTE CARRIER FAMILY 33 ACETYL-COA TRANSPORTER -RELATED"/>
    <property type="match status" value="1"/>
</dbReference>
<feature type="transmembrane region" description="Helical" evidence="6">
    <location>
        <begin position="95"/>
        <end position="117"/>
    </location>
</feature>
<accession>A0A545TE72</accession>
<dbReference type="PANTHER" id="PTHR12778:SF10">
    <property type="entry name" value="MAJOR FACILITATOR SUPERFAMILY DOMAIN-CONTAINING PROTEIN 3"/>
    <property type="match status" value="1"/>
</dbReference>
<sequence length="528" mass="58030">MLKDAAVEKNWKTTAQLLIKPQVLTMLFLGFSAGIPFSLIFSSLSLWLNEAGITKSMVTYFSWAGLAFSFKFLWAPLVDRIPVPFLTQWLGRRRGWLLTAQFMVIGSIIFMGSINPLSSEQALVIMALAAVALGFSAATQDIVIDAYRIEVADVSIQGVLSSTYFTGYRVAMIVSGAGALYLAGYLGSSKESYDYDAWQTTYYVMAAVMLIGIVTTLVIREPENLQPLKTQYTNAQYVRFLLFFAACVVVLIYSYLATAEMIANWKLAMSNFFGNKPLANFIGETSQLIFAAIGVIVFGFIINKVGLMERQLVRENYWLPVKDFFSRYGLKLSILLLVFVGFYRISDIVLGVIALVFYQDLGFTKAEIATVSKTFGVVMMIIGSFIGGIFSIRFGVIRVLMAGSILIILTNLLFMVLAHVGDDIAMLYLVISADNLAAGIATAAFLAFLASITNVSFTAVQYAIFSSLMTLIPKIIGGYSGSMVDNIGYSNFFLVASLMGVPVLYLIVLLNKHLTLKENGEVAKQSSK</sequence>
<keyword evidence="5 6" id="KW-0472">Membrane</keyword>
<name>A0A545TE72_9GAMM</name>
<evidence type="ECO:0000256" key="6">
    <source>
        <dbReference type="SAM" id="Phobius"/>
    </source>
</evidence>
<dbReference type="EMBL" id="VIKR01000002">
    <property type="protein sequence ID" value="TQV75519.1"/>
    <property type="molecule type" value="Genomic_DNA"/>
</dbReference>
<protein>
    <submittedName>
        <fullName evidence="8">AmpG family muropeptide MFS transporter</fullName>
    </submittedName>
</protein>
<keyword evidence="3 6" id="KW-0812">Transmembrane</keyword>
<feature type="domain" description="Major facilitator superfamily (MFS) profile" evidence="7">
    <location>
        <begin position="330"/>
        <end position="528"/>
    </location>
</feature>
<dbReference type="SUPFAM" id="SSF103473">
    <property type="entry name" value="MFS general substrate transporter"/>
    <property type="match status" value="1"/>
</dbReference>
<dbReference type="Gene3D" id="1.20.1250.20">
    <property type="entry name" value="MFS general substrate transporter like domains"/>
    <property type="match status" value="2"/>
</dbReference>
<keyword evidence="4 6" id="KW-1133">Transmembrane helix</keyword>
<evidence type="ECO:0000256" key="5">
    <source>
        <dbReference type="ARBA" id="ARBA00023136"/>
    </source>
</evidence>
<feature type="transmembrane region" description="Helical" evidence="6">
    <location>
        <begin position="462"/>
        <end position="480"/>
    </location>
</feature>
<feature type="transmembrane region" description="Helical" evidence="6">
    <location>
        <begin position="123"/>
        <end position="147"/>
    </location>
</feature>
<dbReference type="PROSITE" id="PS50850">
    <property type="entry name" value="MFS"/>
    <property type="match status" value="1"/>
</dbReference>
<dbReference type="AlphaFoldDB" id="A0A545TE72"/>
<keyword evidence="9" id="KW-1185">Reference proteome</keyword>
<evidence type="ECO:0000256" key="2">
    <source>
        <dbReference type="ARBA" id="ARBA00022448"/>
    </source>
</evidence>